<dbReference type="RefSeq" id="WP_051641329.1">
    <property type="nucleotide sequence ID" value="NZ_HG964446.1"/>
</dbReference>
<feature type="domain" description="Integrase catalytic" evidence="1">
    <location>
        <begin position="16"/>
        <end position="59"/>
    </location>
</feature>
<dbReference type="HOGENOM" id="CLU_027402_15_3_11"/>
<dbReference type="Proteomes" id="UP000193710">
    <property type="component" value="Unassembled WGS sequence"/>
</dbReference>
<proteinExistence type="predicted"/>
<gene>
    <name evidence="3" type="ORF">AWC29_12215</name>
    <name evidence="2" type="ORF">BN973_03612</name>
</gene>
<protein>
    <submittedName>
        <fullName evidence="2">Integrase family protein</fullName>
    </submittedName>
</protein>
<reference evidence="2" key="2">
    <citation type="submission" date="2014-04" db="EMBL/GenBank/DDBJ databases">
        <authorList>
            <person name="Urmite Genomes U."/>
        </authorList>
    </citation>
    <scope>NUCLEOTIDE SEQUENCE</scope>
    <source>
        <strain evidence="2">DSM 44626</strain>
    </source>
</reference>
<dbReference type="InterPro" id="IPR001584">
    <property type="entry name" value="Integrase_cat-core"/>
</dbReference>
<dbReference type="EMBL" id="LQPY01000015">
    <property type="protein sequence ID" value="ORX05201.1"/>
    <property type="molecule type" value="Genomic_DNA"/>
</dbReference>
<dbReference type="Proteomes" id="UP000028880">
    <property type="component" value="Unassembled WGS sequence"/>
</dbReference>
<dbReference type="STRING" id="47839.BN973_03612"/>
<dbReference type="EMBL" id="HG964446">
    <property type="protein sequence ID" value="CDO89239.1"/>
    <property type="molecule type" value="Genomic_DNA"/>
</dbReference>
<evidence type="ECO:0000313" key="2">
    <source>
        <dbReference type="EMBL" id="CDO89239.1"/>
    </source>
</evidence>
<dbReference type="AlphaFoldDB" id="A0A024K0D0"/>
<reference evidence="3 4" key="3">
    <citation type="submission" date="2016-01" db="EMBL/GenBank/DDBJ databases">
        <title>The new phylogeny of the genus Mycobacterium.</title>
        <authorList>
            <person name="Tarcisio F."/>
            <person name="Conor M."/>
            <person name="Antonella G."/>
            <person name="Elisabetta G."/>
            <person name="Giulia F.S."/>
            <person name="Sara T."/>
            <person name="Anna F."/>
            <person name="Clotilde B."/>
            <person name="Roberto B."/>
            <person name="Veronica D.S."/>
            <person name="Fabio R."/>
            <person name="Monica P."/>
            <person name="Olivier J."/>
            <person name="Enrico T."/>
            <person name="Nicola S."/>
        </authorList>
    </citation>
    <scope>NUCLEOTIDE SEQUENCE [LARGE SCALE GENOMIC DNA]</scope>
    <source>
        <strain evidence="3 4">DSM 44626</strain>
    </source>
</reference>
<dbReference type="InterPro" id="IPR012337">
    <property type="entry name" value="RNaseH-like_sf"/>
</dbReference>
<name>A0A024K0D0_9MYCO</name>
<evidence type="ECO:0000313" key="3">
    <source>
        <dbReference type="EMBL" id="ORX05201.1"/>
    </source>
</evidence>
<dbReference type="eggNOG" id="COG2801">
    <property type="taxonomic scope" value="Bacteria"/>
</dbReference>
<reference evidence="2" key="1">
    <citation type="journal article" date="2014" name="Genome Announc.">
        <title>Draft Genome Sequence of Mycobacterium triplex DSM 44626.</title>
        <authorList>
            <person name="Sassi M."/>
            <person name="Croce O."/>
            <person name="Robert C."/>
            <person name="Raoult D."/>
            <person name="Drancourt M."/>
        </authorList>
    </citation>
    <scope>NUCLEOTIDE SEQUENCE [LARGE SCALE GENOMIC DNA]</scope>
    <source>
        <strain evidence="2">DSM 44626</strain>
    </source>
</reference>
<accession>A0A024K0D0</accession>
<sequence length="168" mass="19146">MRPQHNPPPLDKHRSIERFHQTLKRWLGSRPRPAALAELQTLLDDFRGRYNNHRPHRALPAGATPAQAYTALPKAAPPGQPAGEHFRIRHDTVDQFGKLTLRYASRLRHLGIGRAHAGTKVLILVTTTTVTVIARPTHQLIASHTINTERNYWPNTKRPRQTQGLRKR</sequence>
<dbReference type="GO" id="GO:0015074">
    <property type="term" value="P:DNA integration"/>
    <property type="evidence" value="ECO:0007669"/>
    <property type="project" value="InterPro"/>
</dbReference>
<evidence type="ECO:0000259" key="1">
    <source>
        <dbReference type="Pfam" id="PF13683"/>
    </source>
</evidence>
<dbReference type="SUPFAM" id="SSF53098">
    <property type="entry name" value="Ribonuclease H-like"/>
    <property type="match status" value="1"/>
</dbReference>
<keyword evidence="4" id="KW-1185">Reference proteome</keyword>
<organism evidence="2">
    <name type="scientific">Mycobacterium triplex</name>
    <dbReference type="NCBI Taxonomy" id="47839"/>
    <lineage>
        <taxon>Bacteria</taxon>
        <taxon>Bacillati</taxon>
        <taxon>Actinomycetota</taxon>
        <taxon>Actinomycetes</taxon>
        <taxon>Mycobacteriales</taxon>
        <taxon>Mycobacteriaceae</taxon>
        <taxon>Mycobacterium</taxon>
        <taxon>Mycobacterium simiae complex</taxon>
    </lineage>
</organism>
<evidence type="ECO:0000313" key="4">
    <source>
        <dbReference type="Proteomes" id="UP000193710"/>
    </source>
</evidence>
<dbReference type="Pfam" id="PF13683">
    <property type="entry name" value="rve_3"/>
    <property type="match status" value="1"/>
</dbReference>